<dbReference type="EMBL" id="JAPWGY010000009">
    <property type="protein sequence ID" value="MCZ4282716.1"/>
    <property type="molecule type" value="Genomic_DNA"/>
</dbReference>
<gene>
    <name evidence="1" type="ORF">O4H49_18175</name>
</gene>
<dbReference type="InterPro" id="IPR048813">
    <property type="entry name" value="GP7-like"/>
</dbReference>
<dbReference type="Proteomes" id="UP001069802">
    <property type="component" value="Unassembled WGS sequence"/>
</dbReference>
<protein>
    <submittedName>
        <fullName evidence="1">Uncharacterized protein</fullName>
    </submittedName>
</protein>
<keyword evidence="2" id="KW-1185">Reference proteome</keyword>
<proteinExistence type="predicted"/>
<name>A0ABT4LNN2_9PROT</name>
<organism evidence="1 2">
    <name type="scientific">Kiloniella laminariae</name>
    <dbReference type="NCBI Taxonomy" id="454162"/>
    <lineage>
        <taxon>Bacteria</taxon>
        <taxon>Pseudomonadati</taxon>
        <taxon>Pseudomonadota</taxon>
        <taxon>Alphaproteobacteria</taxon>
        <taxon>Rhodospirillales</taxon>
        <taxon>Kiloniellaceae</taxon>
        <taxon>Kiloniella</taxon>
    </lineage>
</organism>
<comment type="caution">
    <text evidence="1">The sequence shown here is derived from an EMBL/GenBank/DDBJ whole genome shotgun (WGS) entry which is preliminary data.</text>
</comment>
<sequence length="306" mass="34850">MNILGNTFYDLIDLYSQNNLDETTVRNLKILGQNNSILEDAICIEGHDGDRHFYTTFPSLETLSTIDERVLALSGNRATLRQNDTFSCLEEMSRQLINRFFYNDPTLTLDGCKSFASVLNESNAHGQIVDAGGMGNSNTSIWFVTWSERHCYLAYPEGTKAGLLFEDMGSQRITDKDNAPYYALETKYSWSLGLIIKDWRYISRVANIDVRELETRKTELYNFLRLAYNKLNMHFRRSDTAGGRQVIYCNRVILSALDEMATGESHIKQYPGLKLNELDGAVVLTYKGIPIRDTDALLLTEERVST</sequence>
<reference evidence="1" key="1">
    <citation type="submission" date="2022-12" db="EMBL/GenBank/DDBJ databases">
        <title>Bacterial isolates from different developmental stages of Nematostella vectensis.</title>
        <authorList>
            <person name="Fraune S."/>
        </authorList>
    </citation>
    <scope>NUCLEOTIDE SEQUENCE</scope>
    <source>
        <strain evidence="1">G21630-S1</strain>
    </source>
</reference>
<dbReference type="Pfam" id="PF20911">
    <property type="entry name" value="GP7"/>
    <property type="match status" value="1"/>
</dbReference>
<evidence type="ECO:0000313" key="2">
    <source>
        <dbReference type="Proteomes" id="UP001069802"/>
    </source>
</evidence>
<accession>A0ABT4LNN2</accession>
<dbReference type="NCBIfam" id="NF045672">
    <property type="entry name" value="MCP_gp7_epsi_15"/>
    <property type="match status" value="1"/>
</dbReference>
<dbReference type="RefSeq" id="WP_269424859.1">
    <property type="nucleotide sequence ID" value="NZ_JAPWGY010000009.1"/>
</dbReference>
<evidence type="ECO:0000313" key="1">
    <source>
        <dbReference type="EMBL" id="MCZ4282716.1"/>
    </source>
</evidence>